<dbReference type="AlphaFoldDB" id="A0A2Z3R850"/>
<dbReference type="Gene3D" id="3.30.70.100">
    <property type="match status" value="1"/>
</dbReference>
<evidence type="ECO:0000256" key="4">
    <source>
        <dbReference type="ARBA" id="ARBA00047645"/>
    </source>
</evidence>
<dbReference type="EC" id="3.6.1.7" evidence="2 5"/>
<dbReference type="Pfam" id="PF00708">
    <property type="entry name" value="Acylphosphatase"/>
    <property type="match status" value="1"/>
</dbReference>
<proteinExistence type="inferred from homology"/>
<dbReference type="InterPro" id="IPR017968">
    <property type="entry name" value="Acylphosphatase_CS"/>
</dbReference>
<evidence type="ECO:0000313" key="9">
    <source>
        <dbReference type="EMBL" id="WAD01828.1"/>
    </source>
</evidence>
<dbReference type="RefSeq" id="WP_011667737.1">
    <property type="nucleotide sequence ID" value="NZ_BBOW01000068.1"/>
</dbReference>
<dbReference type="PANTHER" id="PTHR47268">
    <property type="entry name" value="ACYLPHOSPHATASE"/>
    <property type="match status" value="1"/>
</dbReference>
<organism evidence="8 10">
    <name type="scientific">Levilactobacillus brevis</name>
    <name type="common">Lactobacillus brevis</name>
    <dbReference type="NCBI Taxonomy" id="1580"/>
    <lineage>
        <taxon>Bacteria</taxon>
        <taxon>Bacillati</taxon>
        <taxon>Bacillota</taxon>
        <taxon>Bacilli</taxon>
        <taxon>Lactobacillales</taxon>
        <taxon>Lactobacillaceae</taxon>
        <taxon>Levilactobacillus</taxon>
    </lineage>
</organism>
<dbReference type="InterPro" id="IPR036046">
    <property type="entry name" value="Acylphosphatase-like_dom_sf"/>
</dbReference>
<evidence type="ECO:0000313" key="10">
    <source>
        <dbReference type="Proteomes" id="UP000785759"/>
    </source>
</evidence>
<reference evidence="8" key="1">
    <citation type="submission" date="2018-05" db="EMBL/GenBank/DDBJ databases">
        <title>Genome Comparison of Lactic Acid Bacteria Isolated from non-Wheat Sourdough.</title>
        <authorList>
            <person name="Rice T."/>
            <person name="Axel C."/>
            <person name="Lynch K.M."/>
            <person name="Benz C."/>
            <person name="Arendt E.K."/>
            <person name="Coffey A."/>
        </authorList>
    </citation>
    <scope>NUCLEOTIDE SEQUENCE</scope>
    <source>
        <strain evidence="8">TR055</strain>
    </source>
</reference>
<keyword evidence="5" id="KW-0378">Hydrolase</keyword>
<dbReference type="PROSITE" id="PS51160">
    <property type="entry name" value="ACYLPHOSPHATASE_3"/>
    <property type="match status" value="1"/>
</dbReference>
<dbReference type="InterPro" id="IPR020456">
    <property type="entry name" value="Acylphosphatase"/>
</dbReference>
<dbReference type="EMBL" id="CP113117">
    <property type="protein sequence ID" value="WAD01828.1"/>
    <property type="molecule type" value="Genomic_DNA"/>
</dbReference>
<dbReference type="SMR" id="A0A2Z3R850"/>
<protein>
    <recommendedName>
        <fullName evidence="3 5">acylphosphatase</fullName>
        <ecNumber evidence="2 5">3.6.1.7</ecNumber>
    </recommendedName>
</protein>
<evidence type="ECO:0000313" key="8">
    <source>
        <dbReference type="EMBL" id="TOZ03984.1"/>
    </source>
</evidence>
<dbReference type="InterPro" id="IPR001792">
    <property type="entry name" value="Acylphosphatase-like_dom"/>
</dbReference>
<dbReference type="SUPFAM" id="SSF54975">
    <property type="entry name" value="Acylphosphatase/BLUF domain-like"/>
    <property type="match status" value="1"/>
</dbReference>
<reference evidence="9" key="2">
    <citation type="submission" date="2022-11" db="EMBL/GenBank/DDBJ databases">
        <title>Whole genome sequence of Levilactobacillus brevis SMB091.</title>
        <authorList>
            <person name="Kim J.-M."/>
            <person name="Kim O.-C."/>
            <person name="Choi Y.H."/>
            <person name="Han N.S."/>
            <person name="Hurh B."/>
        </authorList>
    </citation>
    <scope>NUCLEOTIDE SEQUENCE</scope>
    <source>
        <strain evidence="9">SMB091</strain>
    </source>
</reference>
<dbReference type="PROSITE" id="PS00150">
    <property type="entry name" value="ACYLPHOSPHATASE_1"/>
    <property type="match status" value="1"/>
</dbReference>
<accession>A0A2Z3R850</accession>
<evidence type="ECO:0000256" key="1">
    <source>
        <dbReference type="ARBA" id="ARBA00005614"/>
    </source>
</evidence>
<dbReference type="GO" id="GO:0003998">
    <property type="term" value="F:acylphosphatase activity"/>
    <property type="evidence" value="ECO:0007669"/>
    <property type="project" value="UniProtKB-EC"/>
</dbReference>
<comment type="similarity">
    <text evidence="1 6">Belongs to the acylphosphatase family.</text>
</comment>
<evidence type="ECO:0000259" key="7">
    <source>
        <dbReference type="PROSITE" id="PS51160"/>
    </source>
</evidence>
<name>A0A2Z3R850_LEVBR</name>
<feature type="active site" evidence="5">
    <location>
        <position position="18"/>
    </location>
</feature>
<evidence type="ECO:0000256" key="2">
    <source>
        <dbReference type="ARBA" id="ARBA00012150"/>
    </source>
</evidence>
<dbReference type="Proteomes" id="UP001164768">
    <property type="component" value="Chromosome"/>
</dbReference>
<evidence type="ECO:0000256" key="6">
    <source>
        <dbReference type="RuleBase" id="RU004168"/>
    </source>
</evidence>
<dbReference type="OMA" id="EKQFRIM"/>
<sequence>METQKILVSGQVQGVGFRWSATRLAKQLTLTGTVRNLANGQVEIIATGESATLQQFCQQLKHGLSPWINVMTLTTHSIPTHQFADFRIII</sequence>
<comment type="catalytic activity">
    <reaction evidence="4 5">
        <text>an acyl phosphate + H2O = a carboxylate + phosphate + H(+)</text>
        <dbReference type="Rhea" id="RHEA:14965"/>
        <dbReference type="ChEBI" id="CHEBI:15377"/>
        <dbReference type="ChEBI" id="CHEBI:15378"/>
        <dbReference type="ChEBI" id="CHEBI:29067"/>
        <dbReference type="ChEBI" id="CHEBI:43474"/>
        <dbReference type="ChEBI" id="CHEBI:59918"/>
        <dbReference type="EC" id="3.6.1.7"/>
    </reaction>
</comment>
<feature type="domain" description="Acylphosphatase-like" evidence="7">
    <location>
        <begin position="3"/>
        <end position="90"/>
    </location>
</feature>
<dbReference type="PANTHER" id="PTHR47268:SF4">
    <property type="entry name" value="ACYLPHOSPHATASE"/>
    <property type="match status" value="1"/>
</dbReference>
<dbReference type="EMBL" id="QFDK01000007">
    <property type="protein sequence ID" value="TOZ03984.1"/>
    <property type="molecule type" value="Genomic_DNA"/>
</dbReference>
<gene>
    <name evidence="8" type="ORF">DIS17_07320</name>
    <name evidence="9" type="ORF">ORR04_01090</name>
</gene>
<evidence type="ECO:0000256" key="3">
    <source>
        <dbReference type="ARBA" id="ARBA00015991"/>
    </source>
</evidence>
<feature type="active site" evidence="5">
    <location>
        <position position="36"/>
    </location>
</feature>
<dbReference type="Proteomes" id="UP000785759">
    <property type="component" value="Unassembled WGS sequence"/>
</dbReference>
<evidence type="ECO:0000256" key="5">
    <source>
        <dbReference type="PROSITE-ProRule" id="PRU00520"/>
    </source>
</evidence>